<keyword evidence="4" id="KW-1185">Reference proteome</keyword>
<gene>
    <name evidence="3" type="ORF">LSTR_LSTR010008</name>
</gene>
<dbReference type="InParanoid" id="A0A482WQ30"/>
<dbReference type="PANTHER" id="PTHR10773:SF19">
    <property type="match status" value="1"/>
</dbReference>
<dbReference type="PANTHER" id="PTHR10773">
    <property type="entry name" value="DNA-DIRECTED RNA POLYMERASES I, II, AND III SUBUNIT RPABC2"/>
    <property type="match status" value="1"/>
</dbReference>
<dbReference type="Proteomes" id="UP000291343">
    <property type="component" value="Unassembled WGS sequence"/>
</dbReference>
<feature type="domain" description="DUF7869" evidence="2">
    <location>
        <begin position="350"/>
        <end position="482"/>
    </location>
</feature>
<evidence type="ECO:0000259" key="2">
    <source>
        <dbReference type="Pfam" id="PF25273"/>
    </source>
</evidence>
<sequence length="601" mass="70899">MSNSGSEMKSRKRKKGVVNVEQYKRNIVKQSRVSGQEYTDYSGKQKQSKRSRSPCRCPKKCYEKFDDVDKSNIFSLLYSMNTKNEQDLHLQRMIELTDVKKHRARQQDAKLKDNTFKYHVLLQGIKVLVCREAFFRLYDVSDKRIRRIRKLLLAGKTPVDLRGKNTSGNKIQASETDKVHKHISSFPTKEGHYKDVLYLSESLSIRKMHELFCEMHPESNIKYNFYYTYFKENFNFRFGRPPSDTCNTCEEKMKRIRDPRLNENAKKVCAAEFMLHKRRAKRFYSSMANSKEVSKQNNNTLGLVFDFMQNIDLPKVPVQEMYYLRQLTVNNFCIYNLKTDNAQFYLYHEGQAKKGANDVASFLVDYIEENVPHSVTELHLFSDNCPGQNKNHTLIRVLLTLTIIGRFKKIKHFFPLTGHSFLPCDRKFGIIKRPIRNCSRIYTIYQLCELILSVNRKSQNTIKLIDTENIIDFDNWWPNVFKKRVASTESVTLSWREREYLATSKYHYFEYSSDKKGNIKTSEFIHTDNADNDSAYYYCNFNVSKVDPSIIQLPQALAYTNSEMIPLKKEKIEDLKKALKYVPHEHEPFYQKIINFSEQNQ</sequence>
<evidence type="ECO:0000256" key="1">
    <source>
        <dbReference type="SAM" id="MobiDB-lite"/>
    </source>
</evidence>
<dbReference type="InterPro" id="IPR057191">
    <property type="entry name" value="DUF7869"/>
</dbReference>
<dbReference type="OrthoDB" id="6627773at2759"/>
<evidence type="ECO:0000313" key="4">
    <source>
        <dbReference type="Proteomes" id="UP000291343"/>
    </source>
</evidence>
<name>A0A482WQ30_LAOST</name>
<feature type="region of interest" description="Disordered" evidence="1">
    <location>
        <begin position="1"/>
        <end position="56"/>
    </location>
</feature>
<feature type="compositionally biased region" description="Basic residues" evidence="1">
    <location>
        <begin position="46"/>
        <end position="56"/>
    </location>
</feature>
<accession>A0A482WQ30</accession>
<comment type="caution">
    <text evidence="3">The sequence shown here is derived from an EMBL/GenBank/DDBJ whole genome shotgun (WGS) entry which is preliminary data.</text>
</comment>
<dbReference type="AlphaFoldDB" id="A0A482WQ30"/>
<feature type="compositionally biased region" description="Polar residues" evidence="1">
    <location>
        <begin position="28"/>
        <end position="39"/>
    </location>
</feature>
<evidence type="ECO:0000313" key="3">
    <source>
        <dbReference type="EMBL" id="RZF35687.1"/>
    </source>
</evidence>
<dbReference type="EMBL" id="QKKF02027694">
    <property type="protein sequence ID" value="RZF35687.1"/>
    <property type="molecule type" value="Genomic_DNA"/>
</dbReference>
<organism evidence="3 4">
    <name type="scientific">Laodelphax striatellus</name>
    <name type="common">Small brown planthopper</name>
    <name type="synonym">Delphax striatella</name>
    <dbReference type="NCBI Taxonomy" id="195883"/>
    <lineage>
        <taxon>Eukaryota</taxon>
        <taxon>Metazoa</taxon>
        <taxon>Ecdysozoa</taxon>
        <taxon>Arthropoda</taxon>
        <taxon>Hexapoda</taxon>
        <taxon>Insecta</taxon>
        <taxon>Pterygota</taxon>
        <taxon>Neoptera</taxon>
        <taxon>Paraneoptera</taxon>
        <taxon>Hemiptera</taxon>
        <taxon>Auchenorrhyncha</taxon>
        <taxon>Fulgoroidea</taxon>
        <taxon>Delphacidae</taxon>
        <taxon>Criomorphinae</taxon>
        <taxon>Laodelphax</taxon>
    </lineage>
</organism>
<proteinExistence type="predicted"/>
<dbReference type="Pfam" id="PF25273">
    <property type="entry name" value="DUF7869"/>
    <property type="match status" value="1"/>
</dbReference>
<reference evidence="3 4" key="1">
    <citation type="journal article" date="2017" name="Gigascience">
        <title>Genome sequence of the small brown planthopper, Laodelphax striatellus.</title>
        <authorList>
            <person name="Zhu J."/>
            <person name="Jiang F."/>
            <person name="Wang X."/>
            <person name="Yang P."/>
            <person name="Bao Y."/>
            <person name="Zhao W."/>
            <person name="Wang W."/>
            <person name="Lu H."/>
            <person name="Wang Q."/>
            <person name="Cui N."/>
            <person name="Li J."/>
            <person name="Chen X."/>
            <person name="Luo L."/>
            <person name="Yu J."/>
            <person name="Kang L."/>
            <person name="Cui F."/>
        </authorList>
    </citation>
    <scope>NUCLEOTIDE SEQUENCE [LARGE SCALE GENOMIC DNA]</scope>
    <source>
        <strain evidence="3">Lst14</strain>
    </source>
</reference>
<protein>
    <recommendedName>
        <fullName evidence="2">DUF7869 domain-containing protein</fullName>
    </recommendedName>
</protein>